<feature type="region of interest" description="Disordered" evidence="16">
    <location>
        <begin position="824"/>
        <end position="849"/>
    </location>
</feature>
<dbReference type="Pfam" id="PF03404">
    <property type="entry name" value="Mo-co_dimer"/>
    <property type="match status" value="1"/>
</dbReference>
<dbReference type="PROSITE" id="PS50255">
    <property type="entry name" value="CYTOCHROME_B5_2"/>
    <property type="match status" value="1"/>
</dbReference>
<dbReference type="SUPFAM" id="SSF63380">
    <property type="entry name" value="Riboflavin synthase domain-like"/>
    <property type="match status" value="1"/>
</dbReference>
<evidence type="ECO:0000256" key="7">
    <source>
        <dbReference type="ARBA" id="ARBA00012673"/>
    </source>
</evidence>
<evidence type="ECO:0000256" key="14">
    <source>
        <dbReference type="ARBA" id="ARBA00023063"/>
    </source>
</evidence>
<keyword evidence="11" id="KW-0479">Metal-binding</keyword>
<dbReference type="GO" id="GO:0008482">
    <property type="term" value="F:sulfite oxidase activity"/>
    <property type="evidence" value="ECO:0007669"/>
    <property type="project" value="TreeGrafter"/>
</dbReference>
<gene>
    <name evidence="19" type="ORF">C8A00DRAFT_13014</name>
</gene>
<dbReference type="AlphaFoldDB" id="A0AAN6VSE7"/>
<feature type="compositionally biased region" description="Polar residues" evidence="16">
    <location>
        <begin position="195"/>
        <end position="223"/>
    </location>
</feature>
<dbReference type="EC" id="1.7.1.3" evidence="7"/>
<keyword evidence="9" id="KW-0500">Molybdenum</keyword>
<evidence type="ECO:0000313" key="19">
    <source>
        <dbReference type="EMBL" id="KAK4156011.1"/>
    </source>
</evidence>
<dbReference type="Pfam" id="PF00175">
    <property type="entry name" value="NAD_binding_1"/>
    <property type="match status" value="1"/>
</dbReference>
<feature type="domain" description="Cytochrome b5 heme-binding" evidence="17">
    <location>
        <begin position="654"/>
        <end position="732"/>
    </location>
</feature>
<dbReference type="Pfam" id="PF00970">
    <property type="entry name" value="FAD_binding_6"/>
    <property type="match status" value="2"/>
</dbReference>
<comment type="cofactor">
    <cofactor evidence="3">
        <name>FAD</name>
        <dbReference type="ChEBI" id="CHEBI:57692"/>
    </cofactor>
</comment>
<evidence type="ECO:0000256" key="8">
    <source>
        <dbReference type="ARBA" id="ARBA00015499"/>
    </source>
</evidence>
<evidence type="ECO:0000256" key="9">
    <source>
        <dbReference type="ARBA" id="ARBA00022505"/>
    </source>
</evidence>
<dbReference type="Pfam" id="PF00174">
    <property type="entry name" value="Oxidored_molyb"/>
    <property type="match status" value="1"/>
</dbReference>
<evidence type="ECO:0000256" key="13">
    <source>
        <dbReference type="ARBA" id="ARBA00023002"/>
    </source>
</evidence>
<dbReference type="PANTHER" id="PTHR19372:SF7">
    <property type="entry name" value="SULFITE OXIDASE, MITOCHONDRIAL"/>
    <property type="match status" value="1"/>
</dbReference>
<evidence type="ECO:0000256" key="15">
    <source>
        <dbReference type="ARBA" id="ARBA00049155"/>
    </source>
</evidence>
<dbReference type="PRINTS" id="PR00406">
    <property type="entry name" value="CYTB5RDTASE"/>
</dbReference>
<dbReference type="InterPro" id="IPR017938">
    <property type="entry name" value="Riboflavin_synthase-like_b-brl"/>
</dbReference>
<sequence length="1046" mass="118647">MPQHIPWDVSVRDHPGSSDREIRAEPDWIQLQAHAIGVKNHDGRRAGLTHHYDREEDIEAARRQREDLHRKMTTGDLVNFRDLIETQPDFHLRHPENRSLGWRYVLEATEDWVKNQQKWPANIDKWEKEKEEAEKKKKKEEEKKKKHDKAQNGNQKQQQEGEQESEQEEEKPGLTPQERSLLETLKREARHMASLQVNNGRMKSPQTHNRSSITIDEQDQFTPDNWLPRSPDLIRLTGKHPMNAEPSLTRLFEGGLITPNELFYIRNHGSVPRLLWEYHRLDISYNDNTLSLSMEDLKTRYADDFINIPITIACDGNRRKELNLLRKTKGANNAAASVGCAYWKGPPLRTLLLSAGIPPTSPPGQRWWINFAGADSPSEGPYETCLPLDYAMDACNDVLVAVEMNDVPLPPDHGYPVRLMVPGYVGGRCVKWLRRIWVSEHENRSYYHVWDNRVLPLFVRDKEGELARALFSHPSTVCNEQVMNSVVCRPAHGETIGLAEVRKGAKYRVQGFAYNGAGSEVQMVEVSLDEGQTWLFAAREFPGFPIRHGRKFWTWLFWDIEVELADLVRAPSILVRCYDAGKNTQPREIKWNILGMMNNAWYTVKTEMVLGGEDHSPAVLFRHPTEAGASTGGWMQPSQELKIAQAKQDAATPQKQFTREEIERHDKEDDCWLVIDNKVYDVTSVLSWHPGGKSAIMAHAGKCHNETTEEFSSIHDDYGYRKLHECILGAVTEKTANYIKHTAERAAKERAKNAQKQGEGDHLALQKHRWVPVKLTDRRVLSKDTRTYTFELPAGKSELGLGTCQHIQVGFHLQDKMLVRSYTPTRPSIERKPPTPPKSPPSASHNETTNSTFDLTIKTYFPTVSQPGGALSNLLDCMPLGEEVEIRGPTGDIVYLGNSDFLITGPFSPEPRKLHFPRVSLVLGGSGITPGYALMARILQTSGDATQVRGVDANRTEADILLKEDLDRFERESDGRIKVTHVLSQAGEGWRGEKGRVDAEVIKRVLFPPEEGSVVFLCGPPGLVQKAALPALKEWGYVEDENVFGF</sequence>
<feature type="compositionally biased region" description="Low complexity" evidence="16">
    <location>
        <begin position="151"/>
        <end position="160"/>
    </location>
</feature>
<comment type="cofactor">
    <cofactor evidence="2">
        <name>heme</name>
        <dbReference type="ChEBI" id="CHEBI:30413"/>
    </cofactor>
</comment>
<dbReference type="Gene3D" id="3.10.120.10">
    <property type="entry name" value="Cytochrome b5-like heme/steroid binding domain"/>
    <property type="match status" value="1"/>
</dbReference>
<dbReference type="Pfam" id="PF00173">
    <property type="entry name" value="Cyt-b5"/>
    <property type="match status" value="1"/>
</dbReference>
<dbReference type="EMBL" id="MU856876">
    <property type="protein sequence ID" value="KAK4156011.1"/>
    <property type="molecule type" value="Genomic_DNA"/>
</dbReference>
<dbReference type="InterPro" id="IPR036374">
    <property type="entry name" value="OxRdtase_Mopterin-bd_sf"/>
</dbReference>
<feature type="region of interest" description="Disordered" evidence="16">
    <location>
        <begin position="194"/>
        <end position="226"/>
    </location>
</feature>
<comment type="function">
    <text evidence="4">Nitrate reductase is a key enzyme involved in the first step of nitrate assimilation in plants, fungi and bacteria.</text>
</comment>
<evidence type="ECO:0000256" key="2">
    <source>
        <dbReference type="ARBA" id="ARBA00001971"/>
    </source>
</evidence>
<dbReference type="Proteomes" id="UP001302745">
    <property type="component" value="Unassembled WGS sequence"/>
</dbReference>
<evidence type="ECO:0000256" key="12">
    <source>
        <dbReference type="ARBA" id="ARBA00022827"/>
    </source>
</evidence>
<comment type="subunit">
    <text evidence="6">Homodimer.</text>
</comment>
<dbReference type="PROSITE" id="PS51384">
    <property type="entry name" value="FAD_FR"/>
    <property type="match status" value="1"/>
</dbReference>
<keyword evidence="14" id="KW-0534">Nitrate assimilation</keyword>
<evidence type="ECO:0000256" key="11">
    <source>
        <dbReference type="ARBA" id="ARBA00022723"/>
    </source>
</evidence>
<name>A0AAN6VSE7_9PEZI</name>
<dbReference type="InterPro" id="IPR000572">
    <property type="entry name" value="OxRdtase_Mopterin-bd_dom"/>
</dbReference>
<feature type="region of interest" description="Disordered" evidence="16">
    <location>
        <begin position="137"/>
        <end position="177"/>
    </location>
</feature>
<dbReference type="GO" id="GO:0050464">
    <property type="term" value="F:nitrate reductase (NADPH) activity"/>
    <property type="evidence" value="ECO:0007669"/>
    <property type="project" value="UniProtKB-EC"/>
</dbReference>
<dbReference type="InterPro" id="IPR036400">
    <property type="entry name" value="Cyt_B5-like_heme/steroid_sf"/>
</dbReference>
<dbReference type="InterPro" id="IPR017927">
    <property type="entry name" value="FAD-bd_FR_type"/>
</dbReference>
<dbReference type="Gene3D" id="2.60.40.650">
    <property type="match status" value="1"/>
</dbReference>
<evidence type="ECO:0000256" key="1">
    <source>
        <dbReference type="ARBA" id="ARBA00001924"/>
    </source>
</evidence>
<evidence type="ECO:0000259" key="18">
    <source>
        <dbReference type="PROSITE" id="PS51384"/>
    </source>
</evidence>
<dbReference type="PRINTS" id="PR00407">
    <property type="entry name" value="EUMOPTERIN"/>
</dbReference>
<reference evidence="19" key="1">
    <citation type="journal article" date="2023" name="Mol. Phylogenet. Evol.">
        <title>Genome-scale phylogeny and comparative genomics of the fungal order Sordariales.</title>
        <authorList>
            <person name="Hensen N."/>
            <person name="Bonometti L."/>
            <person name="Westerberg I."/>
            <person name="Brannstrom I.O."/>
            <person name="Guillou S."/>
            <person name="Cros-Aarteil S."/>
            <person name="Calhoun S."/>
            <person name="Haridas S."/>
            <person name="Kuo A."/>
            <person name="Mondo S."/>
            <person name="Pangilinan J."/>
            <person name="Riley R."/>
            <person name="LaButti K."/>
            <person name="Andreopoulos B."/>
            <person name="Lipzen A."/>
            <person name="Chen C."/>
            <person name="Yan M."/>
            <person name="Daum C."/>
            <person name="Ng V."/>
            <person name="Clum A."/>
            <person name="Steindorff A."/>
            <person name="Ohm R.A."/>
            <person name="Martin F."/>
            <person name="Silar P."/>
            <person name="Natvig D.O."/>
            <person name="Lalanne C."/>
            <person name="Gautier V."/>
            <person name="Ament-Velasquez S.L."/>
            <person name="Kruys A."/>
            <person name="Hutchinson M.I."/>
            <person name="Powell A.J."/>
            <person name="Barry K."/>
            <person name="Miller A.N."/>
            <person name="Grigoriev I.V."/>
            <person name="Debuchy R."/>
            <person name="Gladieux P."/>
            <person name="Hiltunen Thoren M."/>
            <person name="Johannesson H."/>
        </authorList>
    </citation>
    <scope>NUCLEOTIDE SEQUENCE</scope>
    <source>
        <strain evidence="19">CBS 538.74</strain>
    </source>
</reference>
<evidence type="ECO:0000256" key="10">
    <source>
        <dbReference type="ARBA" id="ARBA00022630"/>
    </source>
</evidence>
<proteinExistence type="inferred from homology"/>
<dbReference type="Gene3D" id="3.90.420.10">
    <property type="entry name" value="Oxidoreductase, molybdopterin-binding domain"/>
    <property type="match status" value="1"/>
</dbReference>
<dbReference type="InterPro" id="IPR008333">
    <property type="entry name" value="Cbr1-like_FAD-bd_dom"/>
</dbReference>
<evidence type="ECO:0000256" key="6">
    <source>
        <dbReference type="ARBA" id="ARBA00011738"/>
    </source>
</evidence>
<dbReference type="InterPro" id="IPR008335">
    <property type="entry name" value="Mopterin_OxRdtase_euk"/>
</dbReference>
<accession>A0AAN6VSE7</accession>
<dbReference type="InterPro" id="IPR001433">
    <property type="entry name" value="OxRdtase_FAD/NAD-bd"/>
</dbReference>
<dbReference type="SUPFAM" id="SSF52343">
    <property type="entry name" value="Ferredoxin reductase-like, C-terminal NADP-linked domain"/>
    <property type="match status" value="1"/>
</dbReference>
<organism evidence="19 20">
    <name type="scientific">Chaetomidium leptoderma</name>
    <dbReference type="NCBI Taxonomy" id="669021"/>
    <lineage>
        <taxon>Eukaryota</taxon>
        <taxon>Fungi</taxon>
        <taxon>Dikarya</taxon>
        <taxon>Ascomycota</taxon>
        <taxon>Pezizomycotina</taxon>
        <taxon>Sordariomycetes</taxon>
        <taxon>Sordariomycetidae</taxon>
        <taxon>Sordariales</taxon>
        <taxon>Chaetomiaceae</taxon>
        <taxon>Chaetomidium</taxon>
    </lineage>
</organism>
<dbReference type="Gene3D" id="2.40.30.10">
    <property type="entry name" value="Translation factors"/>
    <property type="match status" value="1"/>
</dbReference>
<keyword evidence="13" id="KW-0560">Oxidoreductase</keyword>
<comment type="cofactor">
    <cofactor evidence="1">
        <name>Mo-molybdopterin</name>
        <dbReference type="ChEBI" id="CHEBI:71302"/>
    </cofactor>
</comment>
<dbReference type="GO" id="GO:0006790">
    <property type="term" value="P:sulfur compound metabolic process"/>
    <property type="evidence" value="ECO:0007669"/>
    <property type="project" value="TreeGrafter"/>
</dbReference>
<dbReference type="SUPFAM" id="SSF56524">
    <property type="entry name" value="Oxidoreductase molybdopterin-binding domain"/>
    <property type="match status" value="1"/>
</dbReference>
<dbReference type="CDD" id="cd06183">
    <property type="entry name" value="cyt_b5_reduct_like"/>
    <property type="match status" value="1"/>
</dbReference>
<dbReference type="SUPFAM" id="SSF55856">
    <property type="entry name" value="Cytochrome b5-like heme/steroid binding domain"/>
    <property type="match status" value="1"/>
</dbReference>
<comment type="catalytic activity">
    <reaction evidence="15">
        <text>nitrite + NADP(+) + H2O = nitrate + NADPH + H(+)</text>
        <dbReference type="Rhea" id="RHEA:19061"/>
        <dbReference type="ChEBI" id="CHEBI:15377"/>
        <dbReference type="ChEBI" id="CHEBI:15378"/>
        <dbReference type="ChEBI" id="CHEBI:16301"/>
        <dbReference type="ChEBI" id="CHEBI:17632"/>
        <dbReference type="ChEBI" id="CHEBI:57783"/>
        <dbReference type="ChEBI" id="CHEBI:58349"/>
        <dbReference type="EC" id="1.7.1.3"/>
    </reaction>
</comment>
<keyword evidence="12" id="KW-0274">FAD</keyword>
<keyword evidence="20" id="KW-1185">Reference proteome</keyword>
<protein>
    <recommendedName>
        <fullName evidence="8">Nitrate reductase [NADPH]</fullName>
        <ecNumber evidence="7">1.7.1.3</ecNumber>
    </recommendedName>
</protein>
<comment type="caution">
    <text evidence="19">The sequence shown here is derived from an EMBL/GenBank/DDBJ whole genome shotgun (WGS) entry which is preliminary data.</text>
</comment>
<comment type="similarity">
    <text evidence="5">Belongs to the nitrate reductase family.</text>
</comment>
<evidence type="ECO:0000313" key="20">
    <source>
        <dbReference type="Proteomes" id="UP001302745"/>
    </source>
</evidence>
<dbReference type="PANTHER" id="PTHR19372">
    <property type="entry name" value="SULFITE REDUCTASE"/>
    <property type="match status" value="1"/>
</dbReference>
<evidence type="ECO:0000256" key="3">
    <source>
        <dbReference type="ARBA" id="ARBA00001974"/>
    </source>
</evidence>
<dbReference type="InterPro" id="IPR001199">
    <property type="entry name" value="Cyt_B5-like_heme/steroid-bd"/>
</dbReference>
<evidence type="ECO:0000259" key="17">
    <source>
        <dbReference type="PROSITE" id="PS50255"/>
    </source>
</evidence>
<dbReference type="GO" id="GO:0042128">
    <property type="term" value="P:nitrate assimilation"/>
    <property type="evidence" value="ECO:0007669"/>
    <property type="project" value="UniProtKB-KW"/>
</dbReference>
<dbReference type="GO" id="GO:0020037">
    <property type="term" value="F:heme binding"/>
    <property type="evidence" value="ECO:0007669"/>
    <property type="project" value="TreeGrafter"/>
</dbReference>
<dbReference type="GO" id="GO:0030151">
    <property type="term" value="F:molybdenum ion binding"/>
    <property type="evidence" value="ECO:0007669"/>
    <property type="project" value="InterPro"/>
</dbReference>
<dbReference type="SMART" id="SM01117">
    <property type="entry name" value="Cyt-b5"/>
    <property type="match status" value="1"/>
</dbReference>
<feature type="domain" description="FAD-binding FR-type" evidence="18">
    <location>
        <begin position="768"/>
        <end position="896"/>
    </location>
</feature>
<dbReference type="Gene3D" id="3.40.50.80">
    <property type="entry name" value="Nucleotide-binding domain of ferredoxin-NADP reductase (FNR) module"/>
    <property type="match status" value="1"/>
</dbReference>
<reference evidence="19" key="2">
    <citation type="submission" date="2023-05" db="EMBL/GenBank/DDBJ databases">
        <authorList>
            <consortium name="Lawrence Berkeley National Laboratory"/>
            <person name="Steindorff A."/>
            <person name="Hensen N."/>
            <person name="Bonometti L."/>
            <person name="Westerberg I."/>
            <person name="Brannstrom I.O."/>
            <person name="Guillou S."/>
            <person name="Cros-Aarteil S."/>
            <person name="Calhoun S."/>
            <person name="Haridas S."/>
            <person name="Kuo A."/>
            <person name="Mondo S."/>
            <person name="Pangilinan J."/>
            <person name="Riley R."/>
            <person name="Labutti K."/>
            <person name="Andreopoulos B."/>
            <person name="Lipzen A."/>
            <person name="Chen C."/>
            <person name="Yanf M."/>
            <person name="Daum C."/>
            <person name="Ng V."/>
            <person name="Clum A."/>
            <person name="Ohm R."/>
            <person name="Martin F."/>
            <person name="Silar P."/>
            <person name="Natvig D."/>
            <person name="Lalanne C."/>
            <person name="Gautier V."/>
            <person name="Ament-Velasquez S.L."/>
            <person name="Kruys A."/>
            <person name="Hutchinson M.I."/>
            <person name="Powell A.J."/>
            <person name="Barry K."/>
            <person name="Miller A.N."/>
            <person name="Grigoriev I.V."/>
            <person name="Debuchy R."/>
            <person name="Gladieux P."/>
            <person name="Thoren M.H."/>
            <person name="Johannesson H."/>
        </authorList>
    </citation>
    <scope>NUCLEOTIDE SEQUENCE</scope>
    <source>
        <strain evidence="19">CBS 538.74</strain>
    </source>
</reference>
<dbReference type="InterPro" id="IPR014756">
    <property type="entry name" value="Ig_E-set"/>
</dbReference>
<evidence type="ECO:0000256" key="16">
    <source>
        <dbReference type="SAM" id="MobiDB-lite"/>
    </source>
</evidence>
<dbReference type="GO" id="GO:0043546">
    <property type="term" value="F:molybdopterin cofactor binding"/>
    <property type="evidence" value="ECO:0007669"/>
    <property type="project" value="TreeGrafter"/>
</dbReference>
<dbReference type="InterPro" id="IPR039261">
    <property type="entry name" value="FNR_nucleotide-bd"/>
</dbReference>
<dbReference type="InterPro" id="IPR005066">
    <property type="entry name" value="MoCF_OxRdtse_dimer"/>
</dbReference>
<dbReference type="SUPFAM" id="SSF81296">
    <property type="entry name" value="E set domains"/>
    <property type="match status" value="1"/>
</dbReference>
<evidence type="ECO:0000256" key="5">
    <source>
        <dbReference type="ARBA" id="ARBA00006253"/>
    </source>
</evidence>
<evidence type="ECO:0000256" key="4">
    <source>
        <dbReference type="ARBA" id="ARBA00003838"/>
    </source>
</evidence>
<keyword evidence="10" id="KW-0285">Flavoprotein</keyword>